<dbReference type="InParanoid" id="F0YPN7"/>
<proteinExistence type="predicted"/>
<dbReference type="Proteomes" id="UP000002729">
    <property type="component" value="Unassembled WGS sequence"/>
</dbReference>
<dbReference type="AlphaFoldDB" id="F0YPN7"/>
<evidence type="ECO:0000313" key="2">
    <source>
        <dbReference type="Proteomes" id="UP000002729"/>
    </source>
</evidence>
<protein>
    <submittedName>
        <fullName evidence="1">Uncharacterized protein</fullName>
    </submittedName>
</protein>
<organism evidence="2">
    <name type="scientific">Aureococcus anophagefferens</name>
    <name type="common">Harmful bloom alga</name>
    <dbReference type="NCBI Taxonomy" id="44056"/>
    <lineage>
        <taxon>Eukaryota</taxon>
        <taxon>Sar</taxon>
        <taxon>Stramenopiles</taxon>
        <taxon>Ochrophyta</taxon>
        <taxon>Pelagophyceae</taxon>
        <taxon>Pelagomonadales</taxon>
        <taxon>Pelagomonadaceae</taxon>
        <taxon>Aureococcus</taxon>
    </lineage>
</organism>
<sequence length="176" mass="19754">MTCNDPRGFEVRKQTASQVKLPGWGNVGGTSLSLARESNNSWTRTVSSSKDSKFMYRANSATALLHYCQDKFCHIDVALQVVVEKDQPSPSNPHVLLPEDLIYDAERIAELSSSDGLEHKQEFLKAIIKEFSDLCKNDCFSLEVIPEERSPLSTRIVLKVKRKGDGSFDKFKARCV</sequence>
<gene>
    <name evidence="1" type="ORF">AURANDRAFT_68445</name>
</gene>
<dbReference type="RefSeq" id="XP_009042381.1">
    <property type="nucleotide sequence ID" value="XM_009044133.1"/>
</dbReference>
<dbReference type="GeneID" id="20226804"/>
<feature type="non-terminal residue" evidence="1">
    <location>
        <position position="176"/>
    </location>
</feature>
<reference evidence="1 2" key="1">
    <citation type="journal article" date="2011" name="Proc. Natl. Acad. Sci. U.S.A.">
        <title>Niche of harmful alga Aureococcus anophagefferens revealed through ecogenomics.</title>
        <authorList>
            <person name="Gobler C.J."/>
            <person name="Berry D.L."/>
            <person name="Dyhrman S.T."/>
            <person name="Wilhelm S.W."/>
            <person name="Salamov A."/>
            <person name="Lobanov A.V."/>
            <person name="Zhang Y."/>
            <person name="Collier J.L."/>
            <person name="Wurch L.L."/>
            <person name="Kustka A.B."/>
            <person name="Dill B.D."/>
            <person name="Shah M."/>
            <person name="VerBerkmoes N.C."/>
            <person name="Kuo A."/>
            <person name="Terry A."/>
            <person name="Pangilinan J."/>
            <person name="Lindquist E.A."/>
            <person name="Lucas S."/>
            <person name="Paulsen I.T."/>
            <person name="Hattenrath-Lehmann T.K."/>
            <person name="Talmage S.C."/>
            <person name="Walker E.A."/>
            <person name="Koch F."/>
            <person name="Burson A.M."/>
            <person name="Marcoval M.A."/>
            <person name="Tang Y.Z."/>
            <person name="Lecleir G.R."/>
            <person name="Coyne K.J."/>
            <person name="Berg G.M."/>
            <person name="Bertrand E.M."/>
            <person name="Saito M.A."/>
            <person name="Gladyshev V.N."/>
            <person name="Grigoriev I.V."/>
        </authorList>
    </citation>
    <scope>NUCLEOTIDE SEQUENCE [LARGE SCALE GENOMIC DNA]</scope>
    <source>
        <strain evidence="2">CCMP 1984</strain>
    </source>
</reference>
<dbReference type="EMBL" id="GL833254">
    <property type="protein sequence ID" value="EGB02922.1"/>
    <property type="molecule type" value="Genomic_DNA"/>
</dbReference>
<accession>F0YPN7</accession>
<keyword evidence="2" id="KW-1185">Reference proteome</keyword>
<evidence type="ECO:0000313" key="1">
    <source>
        <dbReference type="EMBL" id="EGB02922.1"/>
    </source>
</evidence>
<dbReference type="OrthoDB" id="413361at2759"/>
<name>F0YPN7_AURAN</name>
<dbReference type="KEGG" id="aaf:AURANDRAFT_68445"/>